<proteinExistence type="predicted"/>
<evidence type="ECO:0000259" key="6">
    <source>
        <dbReference type="PROSITE" id="PS50893"/>
    </source>
</evidence>
<dbReference type="CDD" id="cd03216">
    <property type="entry name" value="ABC_Carb_Monos_I"/>
    <property type="match status" value="1"/>
</dbReference>
<dbReference type="EMBL" id="JBHTEF010000001">
    <property type="protein sequence ID" value="MFC7581412.1"/>
    <property type="molecule type" value="Genomic_DNA"/>
</dbReference>
<evidence type="ECO:0000256" key="5">
    <source>
        <dbReference type="SAM" id="MobiDB-lite"/>
    </source>
</evidence>
<evidence type="ECO:0000313" key="7">
    <source>
        <dbReference type="EMBL" id="MFC7581412.1"/>
    </source>
</evidence>
<keyword evidence="3" id="KW-0547">Nucleotide-binding</keyword>
<keyword evidence="2" id="KW-0677">Repeat</keyword>
<accession>A0ABW2SMT7</accession>
<dbReference type="SUPFAM" id="SSF52540">
    <property type="entry name" value="P-loop containing nucleoside triphosphate hydrolases"/>
    <property type="match status" value="2"/>
</dbReference>
<dbReference type="InterPro" id="IPR003593">
    <property type="entry name" value="AAA+_ATPase"/>
</dbReference>
<dbReference type="InterPro" id="IPR050107">
    <property type="entry name" value="ABC_carbohydrate_import_ATPase"/>
</dbReference>
<dbReference type="Proteomes" id="UP001596527">
    <property type="component" value="Unassembled WGS sequence"/>
</dbReference>
<sequence>MAFLEMTEVHKRFGGVRALAGASLEVDSGEVHGLLGPNGSGKSTLNKVLTGMVRPDRASVTIDGRAVRIDSPSDAHDLGVAAVYQQLSVIPHLTVRQNLVLGVERRRAGFLRDGGAVEGVGEVFDWIRPGLATAVTLDTPVGRLAPGERQLLEFAKAALRRPRILVLDEATASLRGDQVDLVFSRTRELAEAGAAVVFVSHRMDEIRELCQRATILRGGHTITTVTMERTTDAELVDLMVGDLASSAVARAAEIAEERRPEPDRSGEPLLEVEGLTGPHLHGIDLQVHPGEIVGLGGLQGQGQSDLLHALFGAAPAASARVAVDGREVHPRRPHDAMAAGFAFVPGDRDSQGLMSKRSILENLSVASLRDRLAAGFWVRMDRERASASEQVRRLAIKIGALSDDVSTLSGGNQQKVVLGKWLVTRPRVVLLDDPTKGVDVGAKQEIYRIVREMTAQGAVVLLNSSDDEELVELCDRVLVMFEGRIRAELVGEEISPSSLVEAAVSAPVPVGPSPSPTTRASLPDAPDSLKGDQR</sequence>
<organism evidence="7 8">
    <name type="scientific">Schaalia naturae</name>
    <dbReference type="NCBI Taxonomy" id="635203"/>
    <lineage>
        <taxon>Bacteria</taxon>
        <taxon>Bacillati</taxon>
        <taxon>Actinomycetota</taxon>
        <taxon>Actinomycetes</taxon>
        <taxon>Actinomycetales</taxon>
        <taxon>Actinomycetaceae</taxon>
        <taxon>Schaalia</taxon>
    </lineage>
</organism>
<keyword evidence="1" id="KW-0813">Transport</keyword>
<dbReference type="InterPro" id="IPR003439">
    <property type="entry name" value="ABC_transporter-like_ATP-bd"/>
</dbReference>
<evidence type="ECO:0000256" key="3">
    <source>
        <dbReference type="ARBA" id="ARBA00022741"/>
    </source>
</evidence>
<reference evidence="8" key="1">
    <citation type="journal article" date="2019" name="Int. J. Syst. Evol. Microbiol.">
        <title>The Global Catalogue of Microorganisms (GCM) 10K type strain sequencing project: providing services to taxonomists for standard genome sequencing and annotation.</title>
        <authorList>
            <consortium name="The Broad Institute Genomics Platform"/>
            <consortium name="The Broad Institute Genome Sequencing Center for Infectious Disease"/>
            <person name="Wu L."/>
            <person name="Ma J."/>
        </authorList>
    </citation>
    <scope>NUCLEOTIDE SEQUENCE [LARGE SCALE GENOMIC DNA]</scope>
    <source>
        <strain evidence="8">CCUG 56698</strain>
    </source>
</reference>
<feature type="domain" description="ABC transporter" evidence="6">
    <location>
        <begin position="264"/>
        <end position="507"/>
    </location>
</feature>
<feature type="region of interest" description="Disordered" evidence="5">
    <location>
        <begin position="506"/>
        <end position="534"/>
    </location>
</feature>
<keyword evidence="8" id="KW-1185">Reference proteome</keyword>
<feature type="domain" description="ABC transporter" evidence="6">
    <location>
        <begin position="4"/>
        <end position="243"/>
    </location>
</feature>
<evidence type="ECO:0000256" key="4">
    <source>
        <dbReference type="ARBA" id="ARBA00022840"/>
    </source>
</evidence>
<evidence type="ECO:0000313" key="8">
    <source>
        <dbReference type="Proteomes" id="UP001596527"/>
    </source>
</evidence>
<dbReference type="CDD" id="cd03215">
    <property type="entry name" value="ABC_Carb_Monos_II"/>
    <property type="match status" value="1"/>
</dbReference>
<dbReference type="PANTHER" id="PTHR43790">
    <property type="entry name" value="CARBOHYDRATE TRANSPORT ATP-BINDING PROTEIN MG119-RELATED"/>
    <property type="match status" value="1"/>
</dbReference>
<dbReference type="GO" id="GO:0005524">
    <property type="term" value="F:ATP binding"/>
    <property type="evidence" value="ECO:0007669"/>
    <property type="project" value="UniProtKB-KW"/>
</dbReference>
<dbReference type="SMART" id="SM00382">
    <property type="entry name" value="AAA"/>
    <property type="match status" value="2"/>
</dbReference>
<evidence type="ECO:0000256" key="1">
    <source>
        <dbReference type="ARBA" id="ARBA00022448"/>
    </source>
</evidence>
<dbReference type="Pfam" id="PF00005">
    <property type="entry name" value="ABC_tran"/>
    <property type="match status" value="2"/>
</dbReference>
<keyword evidence="4 7" id="KW-0067">ATP-binding</keyword>
<dbReference type="InterPro" id="IPR017871">
    <property type="entry name" value="ABC_transporter-like_CS"/>
</dbReference>
<name>A0ABW2SMT7_9ACTO</name>
<evidence type="ECO:0000256" key="2">
    <source>
        <dbReference type="ARBA" id="ARBA00022737"/>
    </source>
</evidence>
<dbReference type="PROSITE" id="PS00211">
    <property type="entry name" value="ABC_TRANSPORTER_1"/>
    <property type="match status" value="2"/>
</dbReference>
<dbReference type="RefSeq" id="WP_380974708.1">
    <property type="nucleotide sequence ID" value="NZ_JBHTEF010000001.1"/>
</dbReference>
<dbReference type="PANTHER" id="PTHR43790:SF9">
    <property type="entry name" value="GALACTOFURANOSE TRANSPORTER ATP-BINDING PROTEIN YTFR"/>
    <property type="match status" value="1"/>
</dbReference>
<comment type="caution">
    <text evidence="7">The sequence shown here is derived from an EMBL/GenBank/DDBJ whole genome shotgun (WGS) entry which is preliminary data.</text>
</comment>
<gene>
    <name evidence="7" type="ORF">ACFQWG_09430</name>
</gene>
<dbReference type="PROSITE" id="PS50893">
    <property type="entry name" value="ABC_TRANSPORTER_2"/>
    <property type="match status" value="2"/>
</dbReference>
<dbReference type="Gene3D" id="3.40.50.300">
    <property type="entry name" value="P-loop containing nucleotide triphosphate hydrolases"/>
    <property type="match status" value="2"/>
</dbReference>
<dbReference type="InterPro" id="IPR027417">
    <property type="entry name" value="P-loop_NTPase"/>
</dbReference>
<protein>
    <submittedName>
        <fullName evidence="7">Sugar ABC transporter ATP-binding protein</fullName>
    </submittedName>
</protein>